<proteinExistence type="predicted"/>
<reference evidence="1 2" key="1">
    <citation type="submission" date="2016-08" db="EMBL/GenBank/DDBJ databases">
        <authorList>
            <person name="Seilhamer J.J."/>
        </authorList>
    </citation>
    <scope>NUCLEOTIDE SEQUENCE [LARGE SCALE GENOMIC DNA]</scope>
    <source>
        <strain evidence="1 2">KH-21-114</strain>
    </source>
</reference>
<reference evidence="1 2" key="2">
    <citation type="submission" date="2018-03" db="EMBL/GenBank/DDBJ databases">
        <title>Draft genome of Pseudomonas putida strain KH-21-114.</title>
        <authorList>
            <person name="Yoshizawa S."/>
            <person name="Khan N.H."/>
            <person name="Nishimura M."/>
            <person name="Chiura H.X."/>
            <person name="Ogura Y."/>
            <person name="Hayashi T."/>
            <person name="Kogure K."/>
        </authorList>
    </citation>
    <scope>NUCLEOTIDE SEQUENCE [LARGE SCALE GENOMIC DNA]</scope>
    <source>
        <strain evidence="1 2">KH-21-114</strain>
    </source>
</reference>
<protein>
    <recommendedName>
        <fullName evidence="3">SSU ribosomal protein S2p (SAe)</fullName>
    </recommendedName>
</protein>
<dbReference type="EMBL" id="MINH01000016">
    <property type="protein sequence ID" value="POG12492.1"/>
    <property type="molecule type" value="Genomic_DNA"/>
</dbReference>
<evidence type="ECO:0008006" key="3">
    <source>
        <dbReference type="Google" id="ProtNLM"/>
    </source>
</evidence>
<sequence length="323" mass="34177">MSEARSFINPQAQSYESLKVDTPMNANQRAKFDVLNAHVVNTVVFPGELIIMGDPSTPSCTAHEAFLMGKALGIHLDIELSGGDFDGFLLENFELLQSLLSRASIGAGTASDAWSKHLEAIKKTLEEIEQLHRNYLHQGTLKARNEFYSKRTALFLKLEAQLDSMAAYGSGLRNRGKIKHALDISTKRFLHGGEIKGYAAKISGVAKAANWVKKGTYLGMALDVASTELSIRNACVLGREEECREAKYVERSSLVGGLGLGGVGGYVGGVLGPIACVAVGIPTGGTATFACAVLGGAAGGIAGGGFGEILGERVGEILYEAVR</sequence>
<name>A0A2S3XBN5_PSEPU</name>
<comment type="caution">
    <text evidence="1">The sequence shown here is derived from an EMBL/GenBank/DDBJ whole genome shotgun (WGS) entry which is preliminary data.</text>
</comment>
<accession>A0A2S3XBN5</accession>
<organism evidence="1 2">
    <name type="scientific">Pseudomonas putida</name>
    <name type="common">Arthrobacter siderocapsulatus</name>
    <dbReference type="NCBI Taxonomy" id="303"/>
    <lineage>
        <taxon>Bacteria</taxon>
        <taxon>Pseudomonadati</taxon>
        <taxon>Pseudomonadota</taxon>
        <taxon>Gammaproteobacteria</taxon>
        <taxon>Pseudomonadales</taxon>
        <taxon>Pseudomonadaceae</taxon>
        <taxon>Pseudomonas</taxon>
    </lineage>
</organism>
<dbReference type="RefSeq" id="WP_103445887.1">
    <property type="nucleotide sequence ID" value="NZ_MINH01000016.1"/>
</dbReference>
<evidence type="ECO:0000313" key="2">
    <source>
        <dbReference type="Proteomes" id="UP000237230"/>
    </source>
</evidence>
<dbReference type="AlphaFoldDB" id="A0A2S3XBN5"/>
<evidence type="ECO:0000313" key="1">
    <source>
        <dbReference type="EMBL" id="POG12492.1"/>
    </source>
</evidence>
<dbReference type="Proteomes" id="UP000237230">
    <property type="component" value="Unassembled WGS sequence"/>
</dbReference>
<gene>
    <name evidence="1" type="ORF">BGP84_04200</name>
</gene>
<dbReference type="OrthoDB" id="6823140at2"/>